<dbReference type="Pfam" id="PF02321">
    <property type="entry name" value="OEP"/>
    <property type="match status" value="1"/>
</dbReference>
<dbReference type="AlphaFoldDB" id="A0A9D2CMA0"/>
<feature type="chain" id="PRO_5039667264" evidence="2">
    <location>
        <begin position="20"/>
        <end position="408"/>
    </location>
</feature>
<dbReference type="SUPFAM" id="SSF56954">
    <property type="entry name" value="Outer membrane efflux proteins (OEP)"/>
    <property type="match status" value="1"/>
</dbReference>
<protein>
    <submittedName>
        <fullName evidence="3">TolC family protein</fullName>
    </submittedName>
</protein>
<comment type="similarity">
    <text evidence="1">Belongs to the outer membrane factor (OMF) (TC 1.B.17) family.</text>
</comment>
<proteinExistence type="inferred from homology"/>
<dbReference type="Gene3D" id="1.20.1600.10">
    <property type="entry name" value="Outer membrane efflux proteins (OEP)"/>
    <property type="match status" value="1"/>
</dbReference>
<reference evidence="3" key="1">
    <citation type="journal article" date="2021" name="PeerJ">
        <title>Extensive microbial diversity within the chicken gut microbiome revealed by metagenomics and culture.</title>
        <authorList>
            <person name="Gilroy R."/>
            <person name="Ravi A."/>
            <person name="Getino M."/>
            <person name="Pursley I."/>
            <person name="Horton D.L."/>
            <person name="Alikhan N.F."/>
            <person name="Baker D."/>
            <person name="Gharbi K."/>
            <person name="Hall N."/>
            <person name="Watson M."/>
            <person name="Adriaenssens E.M."/>
            <person name="Foster-Nyarko E."/>
            <person name="Jarju S."/>
            <person name="Secka A."/>
            <person name="Antonio M."/>
            <person name="Oren A."/>
            <person name="Chaudhuri R.R."/>
            <person name="La Ragione R."/>
            <person name="Hildebrand F."/>
            <person name="Pallen M.J."/>
        </authorList>
    </citation>
    <scope>NUCLEOTIDE SEQUENCE</scope>
    <source>
        <strain evidence="3">Gambia2-208</strain>
    </source>
</reference>
<dbReference type="Proteomes" id="UP000886851">
    <property type="component" value="Unassembled WGS sequence"/>
</dbReference>
<evidence type="ECO:0000313" key="3">
    <source>
        <dbReference type="EMBL" id="HIY88961.1"/>
    </source>
</evidence>
<name>A0A9D2CMA0_9BACE</name>
<gene>
    <name evidence="3" type="ORF">H9824_09685</name>
</gene>
<dbReference type="InterPro" id="IPR003423">
    <property type="entry name" value="OMP_efflux"/>
</dbReference>
<organism evidence="3 4">
    <name type="scientific">Candidatus Bacteroides pullicola</name>
    <dbReference type="NCBI Taxonomy" id="2838475"/>
    <lineage>
        <taxon>Bacteria</taxon>
        <taxon>Pseudomonadati</taxon>
        <taxon>Bacteroidota</taxon>
        <taxon>Bacteroidia</taxon>
        <taxon>Bacteroidales</taxon>
        <taxon>Bacteroidaceae</taxon>
        <taxon>Bacteroides</taxon>
    </lineage>
</organism>
<comment type="caution">
    <text evidence="3">The sequence shown here is derived from an EMBL/GenBank/DDBJ whole genome shotgun (WGS) entry which is preliminary data.</text>
</comment>
<dbReference type="PANTHER" id="PTHR30203:SF24">
    <property type="entry name" value="BLR4935 PROTEIN"/>
    <property type="match status" value="1"/>
</dbReference>
<dbReference type="PANTHER" id="PTHR30203">
    <property type="entry name" value="OUTER MEMBRANE CATION EFFLUX PROTEIN"/>
    <property type="match status" value="1"/>
</dbReference>
<evidence type="ECO:0000313" key="4">
    <source>
        <dbReference type="Proteomes" id="UP000886851"/>
    </source>
</evidence>
<dbReference type="InterPro" id="IPR010131">
    <property type="entry name" value="MdtP/NodT-like"/>
</dbReference>
<evidence type="ECO:0000256" key="2">
    <source>
        <dbReference type="SAM" id="SignalP"/>
    </source>
</evidence>
<evidence type="ECO:0000256" key="1">
    <source>
        <dbReference type="ARBA" id="ARBA00007613"/>
    </source>
</evidence>
<dbReference type="EMBL" id="DXCV01000064">
    <property type="protein sequence ID" value="HIY88961.1"/>
    <property type="molecule type" value="Genomic_DNA"/>
</dbReference>
<accession>A0A9D2CMA0</accession>
<feature type="signal peptide" evidence="2">
    <location>
        <begin position="1"/>
        <end position="19"/>
    </location>
</feature>
<dbReference type="GO" id="GO:0015562">
    <property type="term" value="F:efflux transmembrane transporter activity"/>
    <property type="evidence" value="ECO:0007669"/>
    <property type="project" value="InterPro"/>
</dbReference>
<reference evidence="3" key="2">
    <citation type="submission" date="2021-04" db="EMBL/GenBank/DDBJ databases">
        <authorList>
            <person name="Gilroy R."/>
        </authorList>
    </citation>
    <scope>NUCLEOTIDE SEQUENCE</scope>
    <source>
        <strain evidence="3">Gambia2-208</strain>
    </source>
</reference>
<keyword evidence="2" id="KW-0732">Signal</keyword>
<sequence>MKRLTIFLASLALAAGMHAQDTGIDAILQQIEANNKTLQSNAGIVSAQKLENKAENNLPNPSLTYAHLWDSDDKNITVGELVISQGFDFPTLYATRGKLNRLRNQALDAQAASLRQDILLQAKEVCLDIILLHQQQQLLDQRLRNAEDLAKLYDERLRTGDANALETNKINLELLNVRTESRLNQTALQSKLKELMVLNGNRPLTPGRPLPEPQTPGPEALGLTDYTPIALPANFGQEIDGLVAADPALQALRGESDAARKQVSVSRQGWLPKLEVGYRRNTETRHPLNGLVVGFSFPIFENRHKVKAAKNQALSADYQQENAALAASSALWQLYEEAQQLSRSIKEYRETFARQRDLTLLRKALDGGEISMIEYFVEVSVVYQSQNNLLQLENQYQKAMARLYKSRL</sequence>